<protein>
    <submittedName>
        <fullName evidence="1">Uncharacterized protein</fullName>
    </submittedName>
</protein>
<organism evidence="1 2">
    <name type="scientific">Gulo gulo</name>
    <name type="common">Wolverine</name>
    <name type="synonym">Gluton</name>
    <dbReference type="NCBI Taxonomy" id="48420"/>
    <lineage>
        <taxon>Eukaryota</taxon>
        <taxon>Metazoa</taxon>
        <taxon>Chordata</taxon>
        <taxon>Craniata</taxon>
        <taxon>Vertebrata</taxon>
        <taxon>Euteleostomi</taxon>
        <taxon>Mammalia</taxon>
        <taxon>Eutheria</taxon>
        <taxon>Laurasiatheria</taxon>
        <taxon>Carnivora</taxon>
        <taxon>Caniformia</taxon>
        <taxon>Musteloidea</taxon>
        <taxon>Mustelidae</taxon>
        <taxon>Guloninae</taxon>
        <taxon>Gulo</taxon>
    </lineage>
</organism>
<dbReference type="EMBL" id="CYRY02000812">
    <property type="protein sequence ID" value="VCW50357.1"/>
    <property type="molecule type" value="Genomic_DNA"/>
</dbReference>
<evidence type="ECO:0000313" key="1">
    <source>
        <dbReference type="EMBL" id="VCW50357.1"/>
    </source>
</evidence>
<dbReference type="Proteomes" id="UP000269945">
    <property type="component" value="Unassembled WGS sequence"/>
</dbReference>
<dbReference type="AlphaFoldDB" id="A0A9X9LDJ7"/>
<name>A0A9X9LDJ7_GULGU</name>
<evidence type="ECO:0000313" key="2">
    <source>
        <dbReference type="Proteomes" id="UP000269945"/>
    </source>
</evidence>
<feature type="non-terminal residue" evidence="1">
    <location>
        <position position="1"/>
    </location>
</feature>
<comment type="caution">
    <text evidence="1">The sequence shown here is derived from an EMBL/GenBank/DDBJ whole genome shotgun (WGS) entry which is preliminary data.</text>
</comment>
<proteinExistence type="predicted"/>
<accession>A0A9X9LDJ7</accession>
<gene>
    <name evidence="1" type="ORF">BN2614_LOCUS1</name>
</gene>
<reference evidence="1 2" key="1">
    <citation type="submission" date="2018-10" db="EMBL/GenBank/DDBJ databases">
        <authorList>
            <person name="Ekblom R."/>
            <person name="Jareborg N."/>
        </authorList>
    </citation>
    <scope>NUCLEOTIDE SEQUENCE [LARGE SCALE GENOMIC DNA]</scope>
    <source>
        <tissue evidence="1">Muscle</tissue>
    </source>
</reference>
<keyword evidence="2" id="KW-1185">Reference proteome</keyword>
<sequence length="126" mass="13364">GARTHCSPGWGCSWALPAVGFPRHGLQLCSLSLPPGTAALTCRPLCAEWCAWDGAEVGENLHRSAATGVATDQPCRRLWLMSGVGVGRGWQVLGPLWASGRSGAETALCTCRIRRAAARMFTCGHF</sequence>